<gene>
    <name evidence="7" type="ORF">IGS68_24830</name>
</gene>
<reference evidence="7" key="1">
    <citation type="submission" date="2021-02" db="EMBL/GenBank/DDBJ databases">
        <title>Skermanella TT6 skin isolate.</title>
        <authorList>
            <person name="Lee K."/>
            <person name="Ganzorig M."/>
        </authorList>
    </citation>
    <scope>NUCLEOTIDE SEQUENCE</scope>
    <source>
        <strain evidence="7">TT6</strain>
    </source>
</reference>
<dbReference type="SUPFAM" id="SSF143011">
    <property type="entry name" value="RelE-like"/>
    <property type="match status" value="1"/>
</dbReference>
<evidence type="ECO:0000256" key="4">
    <source>
        <dbReference type="ARBA" id="ARBA00022759"/>
    </source>
</evidence>
<evidence type="ECO:0000256" key="6">
    <source>
        <dbReference type="ARBA" id="ARBA00030388"/>
    </source>
</evidence>
<proteinExistence type="inferred from homology"/>
<keyword evidence="4" id="KW-0255">Endonuclease</keyword>
<dbReference type="Proteomes" id="UP000595197">
    <property type="component" value="Chromosome"/>
</dbReference>
<dbReference type="RefSeq" id="WP_201075119.1">
    <property type="nucleotide sequence ID" value="NZ_CP067420.1"/>
</dbReference>
<keyword evidence="8" id="KW-1185">Reference proteome</keyword>
<evidence type="ECO:0000313" key="8">
    <source>
        <dbReference type="Proteomes" id="UP000595197"/>
    </source>
</evidence>
<dbReference type="Gene3D" id="3.30.2310.20">
    <property type="entry name" value="RelE-like"/>
    <property type="match status" value="1"/>
</dbReference>
<dbReference type="PANTHER" id="PTHR38039">
    <property type="entry name" value="TOXIN YOEB"/>
    <property type="match status" value="1"/>
</dbReference>
<protein>
    <recommendedName>
        <fullName evidence="6">Putative mRNA interferase YoeB</fullName>
    </recommendedName>
</protein>
<dbReference type="NCBIfam" id="TIGR02116">
    <property type="entry name" value="toxin_Txe_YoeB"/>
    <property type="match status" value="1"/>
</dbReference>
<evidence type="ECO:0000256" key="3">
    <source>
        <dbReference type="ARBA" id="ARBA00022722"/>
    </source>
</evidence>
<name>A0ABX7B4X3_9PROT</name>
<organism evidence="7 8">
    <name type="scientific">Skermanella cutis</name>
    <dbReference type="NCBI Taxonomy" id="2775420"/>
    <lineage>
        <taxon>Bacteria</taxon>
        <taxon>Pseudomonadati</taxon>
        <taxon>Pseudomonadota</taxon>
        <taxon>Alphaproteobacteria</taxon>
        <taxon>Rhodospirillales</taxon>
        <taxon>Azospirillaceae</taxon>
        <taxon>Skermanella</taxon>
    </lineage>
</organism>
<keyword evidence="5" id="KW-0378">Hydrolase</keyword>
<keyword evidence="3" id="KW-0540">Nuclease</keyword>
<comment type="similarity">
    <text evidence="1">Belongs to the YoeB family.</text>
</comment>
<dbReference type="Pfam" id="PF06769">
    <property type="entry name" value="YoeB_toxin"/>
    <property type="match status" value="1"/>
</dbReference>
<accession>A0ABX7B4X3</accession>
<evidence type="ECO:0000256" key="5">
    <source>
        <dbReference type="ARBA" id="ARBA00022801"/>
    </source>
</evidence>
<evidence type="ECO:0000256" key="2">
    <source>
        <dbReference type="ARBA" id="ARBA00022649"/>
    </source>
</evidence>
<keyword evidence="2" id="KW-1277">Toxin-antitoxin system</keyword>
<dbReference type="EMBL" id="CP067420">
    <property type="protein sequence ID" value="QQP89179.1"/>
    <property type="molecule type" value="Genomic_DNA"/>
</dbReference>
<evidence type="ECO:0000313" key="7">
    <source>
        <dbReference type="EMBL" id="QQP89179.1"/>
    </source>
</evidence>
<dbReference type="InterPro" id="IPR009614">
    <property type="entry name" value="YoeB_toxin"/>
</dbReference>
<sequence length="89" mass="10772">MTRLAWTDAAWEDYTWWQENDRKTARRINELIKSTLRTPFDGVGKPEPLRGDWAGWWSRRITLEHRLVYRNFGNGDDETLIIAQCRYHY</sequence>
<dbReference type="PANTHER" id="PTHR38039:SF1">
    <property type="entry name" value="TOXIN YOEB"/>
    <property type="match status" value="1"/>
</dbReference>
<dbReference type="InterPro" id="IPR035093">
    <property type="entry name" value="RelE/ParE_toxin_dom_sf"/>
</dbReference>
<evidence type="ECO:0000256" key="1">
    <source>
        <dbReference type="ARBA" id="ARBA00008172"/>
    </source>
</evidence>